<dbReference type="AlphaFoldDB" id="A0A0K1ETJ7"/>
<gene>
    <name evidence="4" type="primary">xdhC</name>
    <name evidence="4" type="ORF">CMC5_083440</name>
</gene>
<evidence type="ECO:0000259" key="2">
    <source>
        <dbReference type="Pfam" id="PF02625"/>
    </source>
</evidence>
<dbReference type="PANTHER" id="PTHR30388">
    <property type="entry name" value="ALDEHYDE OXIDOREDUCTASE MOLYBDENUM COFACTOR ASSEMBLY PROTEIN"/>
    <property type="match status" value="1"/>
</dbReference>
<protein>
    <submittedName>
        <fullName evidence="4">XdhC/CoxI family protein</fullName>
    </submittedName>
</protein>
<organism evidence="4 5">
    <name type="scientific">Chondromyces crocatus</name>
    <dbReference type="NCBI Taxonomy" id="52"/>
    <lineage>
        <taxon>Bacteria</taxon>
        <taxon>Pseudomonadati</taxon>
        <taxon>Myxococcota</taxon>
        <taxon>Polyangia</taxon>
        <taxon>Polyangiales</taxon>
        <taxon>Polyangiaceae</taxon>
        <taxon>Chondromyces</taxon>
    </lineage>
</organism>
<dbReference type="Proteomes" id="UP000067626">
    <property type="component" value="Chromosome"/>
</dbReference>
<feature type="domain" description="XdhC- CoxI" evidence="2">
    <location>
        <begin position="15"/>
        <end position="81"/>
    </location>
</feature>
<dbReference type="InterPro" id="IPR052698">
    <property type="entry name" value="MoCofactor_Util/Proc"/>
</dbReference>
<evidence type="ECO:0000313" key="5">
    <source>
        <dbReference type="Proteomes" id="UP000067626"/>
    </source>
</evidence>
<feature type="domain" description="XdhC Rossmann" evidence="3">
    <location>
        <begin position="249"/>
        <end position="394"/>
    </location>
</feature>
<evidence type="ECO:0000259" key="3">
    <source>
        <dbReference type="Pfam" id="PF13478"/>
    </source>
</evidence>
<proteinExistence type="predicted"/>
<name>A0A0K1ETJ7_CHOCO</name>
<dbReference type="PANTHER" id="PTHR30388:SF6">
    <property type="entry name" value="XANTHINE DEHYDROGENASE SUBUNIT A-RELATED"/>
    <property type="match status" value="1"/>
</dbReference>
<dbReference type="InterPro" id="IPR027051">
    <property type="entry name" value="XdhC_Rossmann_dom"/>
</dbReference>
<dbReference type="Gene3D" id="3.40.50.720">
    <property type="entry name" value="NAD(P)-binding Rossmann-like Domain"/>
    <property type="match status" value="1"/>
</dbReference>
<sequence length="432" mass="45196">MRELRDIVAAYEALAQAGEEVVLATVVQTRGSTYRKAGARMLMSSEGWLAGAISGGCVEGDLLRKAWFHTTQERAAVVTYDGAREAEGDEDEAEDGENSLERPVRWGFGLGCDGSIDVLLERVRVGDRCHPITALGQVIRARRRAVLSTVVRAPEGPGEPEGPGRPEGLERSAASEGAGERVRVGQRVVLVEGACAVTDVGGALAAVLTAEAEALLASADTARSVPGVHLVEGGMVEVVHEVLLPPRRLVVFGSNHDALPVARMAHDLGWEVAVVERRSTLSSVSRALSQVARVVVGRAPEVVAQLGLCARTSVVVMTHNVEEDRAILQGLRGSAVGYVGMLGPRRRTARILTELAAGGTPVDEGLRARLHGPVGLDLGASAPEEIALAILAEVHAVATGRSARPLCEEGAVAPVGSGEMGAVLPLRRAVGM</sequence>
<evidence type="ECO:0000256" key="1">
    <source>
        <dbReference type="SAM" id="MobiDB-lite"/>
    </source>
</evidence>
<dbReference type="Pfam" id="PF13478">
    <property type="entry name" value="XdhC_C"/>
    <property type="match status" value="1"/>
</dbReference>
<dbReference type="InterPro" id="IPR003777">
    <property type="entry name" value="XdhC_CoxI"/>
</dbReference>
<dbReference type="STRING" id="52.CMC5_083440"/>
<dbReference type="Pfam" id="PF02625">
    <property type="entry name" value="XdhC_CoxI"/>
    <property type="match status" value="1"/>
</dbReference>
<feature type="region of interest" description="Disordered" evidence="1">
    <location>
        <begin position="150"/>
        <end position="178"/>
    </location>
</feature>
<dbReference type="EMBL" id="CP012159">
    <property type="protein sequence ID" value="AKT44104.1"/>
    <property type="molecule type" value="Genomic_DNA"/>
</dbReference>
<evidence type="ECO:0000313" key="4">
    <source>
        <dbReference type="EMBL" id="AKT44104.1"/>
    </source>
</evidence>
<keyword evidence="5" id="KW-1185">Reference proteome</keyword>
<dbReference type="KEGG" id="ccro:CMC5_083440"/>
<accession>A0A0K1ETJ7</accession>
<dbReference type="RefSeq" id="WP_169796816.1">
    <property type="nucleotide sequence ID" value="NZ_CP012159.1"/>
</dbReference>
<reference evidence="4 5" key="1">
    <citation type="submission" date="2015-07" db="EMBL/GenBank/DDBJ databases">
        <title>Genome analysis of myxobacterium Chondromyces crocatus Cm c5 reveals a high potential for natural compound synthesis and the genetic basis for the loss of fruiting body formation.</title>
        <authorList>
            <person name="Zaburannyi N."/>
            <person name="Bunk B."/>
            <person name="Maier J."/>
            <person name="Overmann J."/>
            <person name="Mueller R."/>
        </authorList>
    </citation>
    <scope>NUCLEOTIDE SEQUENCE [LARGE SCALE GENOMIC DNA]</scope>
    <source>
        <strain evidence="4 5">Cm c5</strain>
    </source>
</reference>